<keyword evidence="1" id="KW-0285">Flavoprotein</keyword>
<name>A0A8J7UNQ8_9EURY</name>
<dbReference type="EMBL" id="JAGGKE010000006">
    <property type="protein sequence ID" value="MBP1901995.1"/>
    <property type="molecule type" value="Genomic_DNA"/>
</dbReference>
<feature type="region of interest" description="Disordered" evidence="3">
    <location>
        <begin position="323"/>
        <end position="346"/>
    </location>
</feature>
<evidence type="ECO:0000256" key="2">
    <source>
        <dbReference type="ARBA" id="ARBA00023002"/>
    </source>
</evidence>
<accession>A0A8J7UNQ8</accession>
<evidence type="ECO:0000313" key="6">
    <source>
        <dbReference type="Proteomes" id="UP000770586"/>
    </source>
</evidence>
<dbReference type="AlphaFoldDB" id="A0A8J7UNQ8"/>
<feature type="domain" description="FAD/NAD(P)-binding" evidence="4">
    <location>
        <begin position="18"/>
        <end position="130"/>
    </location>
</feature>
<dbReference type="PANTHER" id="PTHR48105">
    <property type="entry name" value="THIOREDOXIN REDUCTASE 1-RELATED-RELATED"/>
    <property type="match status" value="1"/>
</dbReference>
<evidence type="ECO:0000256" key="1">
    <source>
        <dbReference type="ARBA" id="ARBA00022630"/>
    </source>
</evidence>
<comment type="caution">
    <text evidence="5">The sequence shown here is derived from an EMBL/GenBank/DDBJ whole genome shotgun (WGS) entry which is preliminary data.</text>
</comment>
<dbReference type="Gene3D" id="3.50.50.60">
    <property type="entry name" value="FAD/NAD(P)-binding domain"/>
    <property type="match status" value="1"/>
</dbReference>
<dbReference type="InterPro" id="IPR023753">
    <property type="entry name" value="FAD/NAD-binding_dom"/>
</dbReference>
<dbReference type="PRINTS" id="PR00469">
    <property type="entry name" value="PNDRDTASEII"/>
</dbReference>
<dbReference type="OrthoDB" id="214187at2157"/>
<dbReference type="InterPro" id="IPR050097">
    <property type="entry name" value="Ferredoxin-NADP_redctase_2"/>
</dbReference>
<proteinExistence type="predicted"/>
<dbReference type="InterPro" id="IPR036188">
    <property type="entry name" value="FAD/NAD-bd_sf"/>
</dbReference>
<dbReference type="PRINTS" id="PR00368">
    <property type="entry name" value="FADPNR"/>
</dbReference>
<evidence type="ECO:0000313" key="5">
    <source>
        <dbReference type="EMBL" id="MBP1901995.1"/>
    </source>
</evidence>
<gene>
    <name evidence="5" type="ORF">J2744_001678</name>
</gene>
<dbReference type="GO" id="GO:0016491">
    <property type="term" value="F:oxidoreductase activity"/>
    <property type="evidence" value="ECO:0007669"/>
    <property type="project" value="UniProtKB-KW"/>
</dbReference>
<keyword evidence="6" id="KW-1185">Reference proteome</keyword>
<dbReference type="Pfam" id="PF07992">
    <property type="entry name" value="Pyr_redox_2"/>
    <property type="match status" value="1"/>
</dbReference>
<evidence type="ECO:0000256" key="3">
    <source>
        <dbReference type="SAM" id="MobiDB-lite"/>
    </source>
</evidence>
<evidence type="ECO:0000259" key="4">
    <source>
        <dbReference type="Pfam" id="PF07992"/>
    </source>
</evidence>
<keyword evidence="2" id="KW-0560">Oxidoreductase</keyword>
<organism evidence="5 6">
    <name type="scientific">Halorubrum trapanicum</name>
    <dbReference type="NCBI Taxonomy" id="29284"/>
    <lineage>
        <taxon>Archaea</taxon>
        <taxon>Methanobacteriati</taxon>
        <taxon>Methanobacteriota</taxon>
        <taxon>Stenosarchaea group</taxon>
        <taxon>Halobacteria</taxon>
        <taxon>Halobacteriales</taxon>
        <taxon>Haloferacaceae</taxon>
        <taxon>Halorubrum</taxon>
    </lineage>
</organism>
<dbReference type="SUPFAM" id="SSF51905">
    <property type="entry name" value="FAD/NAD(P)-binding domain"/>
    <property type="match status" value="1"/>
</dbReference>
<protein>
    <submittedName>
        <fullName evidence="5">NADPH-dependent 2,4-dienoyl-CoA reductase/sulfur reductase-like enzyme</fullName>
    </submittedName>
</protein>
<dbReference type="Proteomes" id="UP000770586">
    <property type="component" value="Unassembled WGS sequence"/>
</dbReference>
<dbReference type="RefSeq" id="WP_209546567.1">
    <property type="nucleotide sequence ID" value="NZ_BAAADX010000002.1"/>
</dbReference>
<reference evidence="5 6" key="1">
    <citation type="submission" date="2021-03" db="EMBL/GenBank/DDBJ databases">
        <title>Genomic Encyclopedia of Type Strains, Phase IV (KMG-IV): sequencing the most valuable type-strain genomes for metagenomic binning, comparative biology and taxonomic classification.</title>
        <authorList>
            <person name="Goeker M."/>
        </authorList>
    </citation>
    <scope>NUCLEOTIDE SEQUENCE [LARGE SCALE GENOMIC DNA]</scope>
    <source>
        <strain evidence="5 6">DSM 12287</strain>
    </source>
</reference>
<sequence>MSDAVDRDVTDRAAADRDVVVVGGGPAGCAAAVFAARAGLDVVVFDRGRSSLVRCAHLENYPGFPAGIDVGTLSDLMRAQAERAGCAVVEDLVESVERSEADADEPETERFIVGLQEGESVTARRVIAATRYDGEYLRGLDDDDAMFEVHDHGGETHEHFDREYADRDGTTPVEGLYVASPSEADRQAITAAGRGARVGKKVVADARIEDGWWPAAAEGVDWVRREAELDDEWTDRDRWVEWFDAEHADGPVDPDSERFARVREAAIDEALSSYVDADEEAARAAAGHRALAERLDPEAVVDAHGTDALLDAMDDEVIAAYAAGDGSNAGGDTDDTDAEPVDGGRR</sequence>